<feature type="coiled-coil region" evidence="6">
    <location>
        <begin position="107"/>
        <end position="138"/>
    </location>
</feature>
<keyword evidence="4 8" id="KW-1133">Transmembrane helix</keyword>
<evidence type="ECO:0000259" key="9">
    <source>
        <dbReference type="SMART" id="SM00287"/>
    </source>
</evidence>
<evidence type="ECO:0000256" key="4">
    <source>
        <dbReference type="ARBA" id="ARBA00022989"/>
    </source>
</evidence>
<dbReference type="InterPro" id="IPR003646">
    <property type="entry name" value="SH3-like_bac-type"/>
</dbReference>
<accession>A0A450Z9S0</accession>
<keyword evidence="5 8" id="KW-0472">Membrane</keyword>
<evidence type="ECO:0000313" key="11">
    <source>
        <dbReference type="EMBL" id="VFK51782.1"/>
    </source>
</evidence>
<dbReference type="Pfam" id="PF08239">
    <property type="entry name" value="SH3_3"/>
    <property type="match status" value="1"/>
</dbReference>
<feature type="compositionally biased region" description="Basic residues" evidence="7">
    <location>
        <begin position="198"/>
        <end position="208"/>
    </location>
</feature>
<dbReference type="EMBL" id="CAADFV010000003">
    <property type="protein sequence ID" value="VFK50530.1"/>
    <property type="molecule type" value="Genomic_DNA"/>
</dbReference>
<feature type="domain" description="SH3b" evidence="9">
    <location>
        <begin position="37"/>
        <end position="101"/>
    </location>
</feature>
<feature type="region of interest" description="Disordered" evidence="7">
    <location>
        <begin position="198"/>
        <end position="232"/>
    </location>
</feature>
<sequence length="232" mass="25912">MVIKNLPENTSITFSISGIKRWIIAGLLACLPGIVVAETAYITDRLLAGVHEDKAQDSTVLEVLPTSAALDIISRDGDFTRVRTANGITGWVDTNYLISEKPAQLLLMDLETAQEQLKIQLAEAKAQLQEQRAIASNNGFLPVFNTWFGFDIPLLPTVHQKWGLLLILGFLLAFILGGYVTDSIISRRYYLIERHKKQNGNKASKNKNARKDQGKENETRQHPKIETEKVQA</sequence>
<dbReference type="GO" id="GO:0016020">
    <property type="term" value="C:membrane"/>
    <property type="evidence" value="ECO:0007669"/>
    <property type="project" value="UniProtKB-SubCell"/>
</dbReference>
<evidence type="ECO:0000256" key="2">
    <source>
        <dbReference type="ARBA" id="ARBA00022692"/>
    </source>
</evidence>
<evidence type="ECO:0000256" key="7">
    <source>
        <dbReference type="SAM" id="MobiDB-lite"/>
    </source>
</evidence>
<evidence type="ECO:0000256" key="5">
    <source>
        <dbReference type="ARBA" id="ARBA00023136"/>
    </source>
</evidence>
<keyword evidence="2 8" id="KW-0812">Transmembrane</keyword>
<feature type="transmembrane region" description="Helical" evidence="8">
    <location>
        <begin position="21"/>
        <end position="42"/>
    </location>
</feature>
<keyword evidence="3" id="KW-0732">Signal</keyword>
<dbReference type="EMBL" id="CAADFX010000080">
    <property type="protein sequence ID" value="VFK58320.1"/>
    <property type="molecule type" value="Genomic_DNA"/>
</dbReference>
<reference evidence="10" key="1">
    <citation type="submission" date="2019-02" db="EMBL/GenBank/DDBJ databases">
        <authorList>
            <person name="Gruber-Vodicka R. H."/>
            <person name="Seah K. B. B."/>
        </authorList>
    </citation>
    <scope>NUCLEOTIDE SEQUENCE</scope>
    <source>
        <strain evidence="12">BECK_BY1</strain>
        <strain evidence="10">BECK_BY2</strain>
        <strain evidence="11">BECK_BY3</strain>
    </source>
</reference>
<feature type="compositionally biased region" description="Basic and acidic residues" evidence="7">
    <location>
        <begin position="209"/>
        <end position="232"/>
    </location>
</feature>
<keyword evidence="6" id="KW-0175">Coiled coil</keyword>
<evidence type="ECO:0000256" key="1">
    <source>
        <dbReference type="ARBA" id="ARBA00004167"/>
    </source>
</evidence>
<name>A0A450Z9S0_9GAMM</name>
<comment type="subcellular location">
    <subcellularLocation>
        <location evidence="1">Membrane</location>
        <topology evidence="1">Single-pass membrane protein</topology>
    </subcellularLocation>
</comment>
<dbReference type="SMART" id="SM00287">
    <property type="entry name" value="SH3b"/>
    <property type="match status" value="1"/>
</dbReference>
<dbReference type="Gene3D" id="2.30.30.40">
    <property type="entry name" value="SH3 Domains"/>
    <property type="match status" value="1"/>
</dbReference>
<evidence type="ECO:0000256" key="8">
    <source>
        <dbReference type="SAM" id="Phobius"/>
    </source>
</evidence>
<proteinExistence type="predicted"/>
<feature type="transmembrane region" description="Helical" evidence="8">
    <location>
        <begin position="162"/>
        <end position="181"/>
    </location>
</feature>
<evidence type="ECO:0000256" key="3">
    <source>
        <dbReference type="ARBA" id="ARBA00022729"/>
    </source>
</evidence>
<gene>
    <name evidence="12" type="ORF">BECKTUN1418D_GA0071000_10804</name>
    <name evidence="10" type="ORF">BECKTUN1418E_GA0071001_100359</name>
    <name evidence="11" type="ORF">BECKTUN1418F_GA0071002_100359</name>
</gene>
<evidence type="ECO:0000313" key="12">
    <source>
        <dbReference type="EMBL" id="VFK58320.1"/>
    </source>
</evidence>
<dbReference type="EMBL" id="CAADFY010000003">
    <property type="protein sequence ID" value="VFK51782.1"/>
    <property type="molecule type" value="Genomic_DNA"/>
</dbReference>
<evidence type="ECO:0000256" key="6">
    <source>
        <dbReference type="SAM" id="Coils"/>
    </source>
</evidence>
<dbReference type="AlphaFoldDB" id="A0A450Z9S0"/>
<dbReference type="NCBIfam" id="TIGR04211">
    <property type="entry name" value="SH3_and_anchor"/>
    <property type="match status" value="1"/>
</dbReference>
<protein>
    <submittedName>
        <fullName evidence="10">SH3 domain protein</fullName>
    </submittedName>
</protein>
<evidence type="ECO:0000313" key="10">
    <source>
        <dbReference type="EMBL" id="VFK50530.1"/>
    </source>
</evidence>
<organism evidence="10">
    <name type="scientific">Candidatus Kentrum sp. TUN</name>
    <dbReference type="NCBI Taxonomy" id="2126343"/>
    <lineage>
        <taxon>Bacteria</taxon>
        <taxon>Pseudomonadati</taxon>
        <taxon>Pseudomonadota</taxon>
        <taxon>Gammaproteobacteria</taxon>
        <taxon>Candidatus Kentrum</taxon>
    </lineage>
</organism>
<dbReference type="InterPro" id="IPR016476">
    <property type="entry name" value="SH3_dom_pro"/>
</dbReference>